<dbReference type="AlphaFoldDB" id="A0A1B6C864"/>
<feature type="region of interest" description="Disordered" evidence="1">
    <location>
        <begin position="105"/>
        <end position="151"/>
    </location>
</feature>
<protein>
    <submittedName>
        <fullName evidence="2">Uncharacterized protein</fullName>
    </submittedName>
</protein>
<feature type="compositionally biased region" description="Polar residues" evidence="1">
    <location>
        <begin position="121"/>
        <end position="130"/>
    </location>
</feature>
<feature type="non-terminal residue" evidence="2">
    <location>
        <position position="151"/>
    </location>
</feature>
<organism evidence="2">
    <name type="scientific">Clastoptera arizonana</name>
    <name type="common">Arizona spittle bug</name>
    <dbReference type="NCBI Taxonomy" id="38151"/>
    <lineage>
        <taxon>Eukaryota</taxon>
        <taxon>Metazoa</taxon>
        <taxon>Ecdysozoa</taxon>
        <taxon>Arthropoda</taxon>
        <taxon>Hexapoda</taxon>
        <taxon>Insecta</taxon>
        <taxon>Pterygota</taxon>
        <taxon>Neoptera</taxon>
        <taxon>Paraneoptera</taxon>
        <taxon>Hemiptera</taxon>
        <taxon>Auchenorrhyncha</taxon>
        <taxon>Cercopoidea</taxon>
        <taxon>Clastopteridae</taxon>
        <taxon>Clastoptera</taxon>
    </lineage>
</organism>
<proteinExistence type="predicted"/>
<feature type="compositionally biased region" description="Basic and acidic residues" evidence="1">
    <location>
        <begin position="1"/>
        <end position="10"/>
    </location>
</feature>
<dbReference type="EMBL" id="GEDC01027601">
    <property type="protein sequence ID" value="JAS09697.1"/>
    <property type="molecule type" value="Transcribed_RNA"/>
</dbReference>
<gene>
    <name evidence="2" type="ORF">g.42808</name>
</gene>
<sequence length="151" mass="17505">RSLQLPERRSPSSACCVSRQDQMHGEHQYYHPKIDPTRVVVKINGEQQRPKRHTLHQRQSEDIQREREEELRREAEEEARVVTEFLYGTRSRDAARALLMQRCIERSTTPPEPSGVFNVFRGTQRSNQQRPRMLQRGATTPALGSKSSSPV</sequence>
<accession>A0A1B6C864</accession>
<feature type="region of interest" description="Disordered" evidence="1">
    <location>
        <begin position="1"/>
        <end position="24"/>
    </location>
</feature>
<feature type="non-terminal residue" evidence="2">
    <location>
        <position position="1"/>
    </location>
</feature>
<evidence type="ECO:0000313" key="2">
    <source>
        <dbReference type="EMBL" id="JAS09697.1"/>
    </source>
</evidence>
<evidence type="ECO:0000256" key="1">
    <source>
        <dbReference type="SAM" id="MobiDB-lite"/>
    </source>
</evidence>
<reference evidence="2" key="1">
    <citation type="submission" date="2015-12" db="EMBL/GenBank/DDBJ databases">
        <title>De novo transcriptome assembly of four potential Pierce s Disease insect vectors from Arizona vineyards.</title>
        <authorList>
            <person name="Tassone E.E."/>
        </authorList>
    </citation>
    <scope>NUCLEOTIDE SEQUENCE</scope>
</reference>
<feature type="compositionally biased region" description="Basic and acidic residues" evidence="1">
    <location>
        <begin position="58"/>
        <end position="77"/>
    </location>
</feature>
<name>A0A1B6C864_9HEMI</name>
<feature type="region of interest" description="Disordered" evidence="1">
    <location>
        <begin position="46"/>
        <end position="77"/>
    </location>
</feature>